<feature type="region of interest" description="Disordered" evidence="1">
    <location>
        <begin position="165"/>
        <end position="186"/>
    </location>
</feature>
<evidence type="ECO:0008006" key="4">
    <source>
        <dbReference type="Google" id="ProtNLM"/>
    </source>
</evidence>
<evidence type="ECO:0000313" key="3">
    <source>
        <dbReference type="Proteomes" id="UP000184363"/>
    </source>
</evidence>
<gene>
    <name evidence="2" type="ORF">SAMN05443637_12412</name>
</gene>
<dbReference type="AlphaFoldDB" id="A0A1M6ZJR3"/>
<evidence type="ECO:0000313" key="2">
    <source>
        <dbReference type="EMBL" id="SHL30634.1"/>
    </source>
</evidence>
<reference evidence="2 3" key="1">
    <citation type="submission" date="2016-11" db="EMBL/GenBank/DDBJ databases">
        <authorList>
            <person name="Jaros S."/>
            <person name="Januszkiewicz K."/>
            <person name="Wedrychowicz H."/>
        </authorList>
    </citation>
    <scope>NUCLEOTIDE SEQUENCE [LARGE SCALE GENOMIC DNA]</scope>
    <source>
        <strain evidence="2 3">DSM 43832</strain>
    </source>
</reference>
<name>A0A1M6ZJR3_PSETH</name>
<dbReference type="Proteomes" id="UP000184363">
    <property type="component" value="Unassembled WGS sequence"/>
</dbReference>
<evidence type="ECO:0000256" key="1">
    <source>
        <dbReference type="SAM" id="MobiDB-lite"/>
    </source>
</evidence>
<protein>
    <recommendedName>
        <fullName evidence="4">DUF3558 domain-containing protein</fullName>
    </recommendedName>
</protein>
<dbReference type="EMBL" id="FRAP01000024">
    <property type="protein sequence ID" value="SHL30634.1"/>
    <property type="molecule type" value="Genomic_DNA"/>
</dbReference>
<proteinExistence type="predicted"/>
<organism evidence="2 3">
    <name type="scientific">Pseudonocardia thermophila</name>
    <dbReference type="NCBI Taxonomy" id="1848"/>
    <lineage>
        <taxon>Bacteria</taxon>
        <taxon>Bacillati</taxon>
        <taxon>Actinomycetota</taxon>
        <taxon>Actinomycetes</taxon>
        <taxon>Pseudonocardiales</taxon>
        <taxon>Pseudonocardiaceae</taxon>
        <taxon>Pseudonocardia</taxon>
    </lineage>
</organism>
<dbReference type="STRING" id="1848.SAMN05443637_12412"/>
<keyword evidence="3" id="KW-1185">Reference proteome</keyword>
<sequence>MVPTFAPTTPTADPATEPLDPCAALITPADVAGVLGLDPAKTSVRTIRGLPAPAVGRTEKIDCTYQGEKGRSLFTLRAYTYESPEAARKQWELNASLEDGEKRDIAVGPATGLLYVRRGELLLSLIDGPRTLAVQVPDRTVPKGRARENLITDFAQRALKIDPEAVATTSAEPTPGVPAVQAGAGS</sequence>
<accession>A0A1M6ZJR3</accession>